<name>A0ABY5AM64_9CYAN</name>
<sequence length="181" mass="20061">MVLSPHSSAGSSWETQAELDLLETVLSGDDVAYPWNPGECESLDETVALGDPLKVDDLNLGDRSPAFFEQLDSCMVYAHLCERFGSQVPASILKRLCDLAKQTCPEQSLLERLVGCVGDLFPQWAREDLQVLARPLAYAMRGNFQPEPSGDRPWDDLSDLEQARLSLVMAQVALQQLRNPL</sequence>
<dbReference type="RefSeq" id="WP_252661605.1">
    <property type="nucleotide sequence ID" value="NZ_CP098611.1"/>
</dbReference>
<reference evidence="1" key="1">
    <citation type="submission" date="2022-06" db="EMBL/GenBank/DDBJ databases">
        <title>Genome sequence of Phormidium yuhuli AB48 isolated from an industrial photobioreactor environment.</title>
        <authorList>
            <person name="Qiu Y."/>
            <person name="Noonan A.J.C."/>
            <person name="Dofher K."/>
            <person name="Koch M."/>
            <person name="Kieft B."/>
            <person name="Lin X."/>
            <person name="Ziels R.M."/>
            <person name="Hallam S.J."/>
        </authorList>
    </citation>
    <scope>NUCLEOTIDE SEQUENCE</scope>
    <source>
        <strain evidence="1">AB48</strain>
    </source>
</reference>
<evidence type="ECO:0000313" key="1">
    <source>
        <dbReference type="EMBL" id="USR90023.1"/>
    </source>
</evidence>
<dbReference type="Proteomes" id="UP001056708">
    <property type="component" value="Chromosome"/>
</dbReference>
<accession>A0ABY5AM64</accession>
<proteinExistence type="predicted"/>
<protein>
    <submittedName>
        <fullName evidence="1">Uncharacterized protein</fullName>
    </submittedName>
</protein>
<keyword evidence="2" id="KW-1185">Reference proteome</keyword>
<gene>
    <name evidence="1" type="ORF">NEA10_14330</name>
</gene>
<organism evidence="1 2">
    <name type="scientific">Phormidium yuhuli AB48</name>
    <dbReference type="NCBI Taxonomy" id="2940671"/>
    <lineage>
        <taxon>Bacteria</taxon>
        <taxon>Bacillati</taxon>
        <taxon>Cyanobacteriota</taxon>
        <taxon>Cyanophyceae</taxon>
        <taxon>Oscillatoriophycideae</taxon>
        <taxon>Oscillatoriales</taxon>
        <taxon>Oscillatoriaceae</taxon>
        <taxon>Phormidium</taxon>
        <taxon>Phormidium yuhuli</taxon>
    </lineage>
</organism>
<evidence type="ECO:0000313" key="2">
    <source>
        <dbReference type="Proteomes" id="UP001056708"/>
    </source>
</evidence>
<dbReference type="EMBL" id="CP098611">
    <property type="protein sequence ID" value="USR90023.1"/>
    <property type="molecule type" value="Genomic_DNA"/>
</dbReference>